<dbReference type="GeneID" id="34613037"/>
<dbReference type="Gene3D" id="2.60.120.260">
    <property type="entry name" value="Galactose-binding domain-like"/>
    <property type="match status" value="1"/>
</dbReference>
<organism evidence="2 3">
    <name type="scientific">Penicilliopsis zonata CBS 506.65</name>
    <dbReference type="NCBI Taxonomy" id="1073090"/>
    <lineage>
        <taxon>Eukaryota</taxon>
        <taxon>Fungi</taxon>
        <taxon>Dikarya</taxon>
        <taxon>Ascomycota</taxon>
        <taxon>Pezizomycotina</taxon>
        <taxon>Eurotiomycetes</taxon>
        <taxon>Eurotiomycetidae</taxon>
        <taxon>Eurotiales</taxon>
        <taxon>Aspergillaceae</taxon>
        <taxon>Penicilliopsis</taxon>
    </lineage>
</organism>
<dbReference type="Proteomes" id="UP000184188">
    <property type="component" value="Unassembled WGS sequence"/>
</dbReference>
<reference evidence="3" key="1">
    <citation type="journal article" date="2017" name="Genome Biol.">
        <title>Comparative genomics reveals high biological diversity and specific adaptations in the industrially and medically important fungal genus Aspergillus.</title>
        <authorList>
            <person name="de Vries R.P."/>
            <person name="Riley R."/>
            <person name="Wiebenga A."/>
            <person name="Aguilar-Osorio G."/>
            <person name="Amillis S."/>
            <person name="Uchima C.A."/>
            <person name="Anderluh G."/>
            <person name="Asadollahi M."/>
            <person name="Askin M."/>
            <person name="Barry K."/>
            <person name="Battaglia E."/>
            <person name="Bayram O."/>
            <person name="Benocci T."/>
            <person name="Braus-Stromeyer S.A."/>
            <person name="Caldana C."/>
            <person name="Canovas D."/>
            <person name="Cerqueira G.C."/>
            <person name="Chen F."/>
            <person name="Chen W."/>
            <person name="Choi C."/>
            <person name="Clum A."/>
            <person name="Dos Santos R.A."/>
            <person name="Damasio A.R."/>
            <person name="Diallinas G."/>
            <person name="Emri T."/>
            <person name="Fekete E."/>
            <person name="Flipphi M."/>
            <person name="Freyberg S."/>
            <person name="Gallo A."/>
            <person name="Gournas C."/>
            <person name="Habgood R."/>
            <person name="Hainaut M."/>
            <person name="Harispe M.L."/>
            <person name="Henrissat B."/>
            <person name="Hilden K.S."/>
            <person name="Hope R."/>
            <person name="Hossain A."/>
            <person name="Karabika E."/>
            <person name="Karaffa L."/>
            <person name="Karanyi Z."/>
            <person name="Krasevec N."/>
            <person name="Kuo A."/>
            <person name="Kusch H."/>
            <person name="LaButti K."/>
            <person name="Lagendijk E.L."/>
            <person name="Lapidus A."/>
            <person name="Levasseur A."/>
            <person name="Lindquist E."/>
            <person name="Lipzen A."/>
            <person name="Logrieco A.F."/>
            <person name="MacCabe A."/>
            <person name="Maekelae M.R."/>
            <person name="Malavazi I."/>
            <person name="Melin P."/>
            <person name="Meyer V."/>
            <person name="Mielnichuk N."/>
            <person name="Miskei M."/>
            <person name="Molnar A.P."/>
            <person name="Mule G."/>
            <person name="Ngan C.Y."/>
            <person name="Orejas M."/>
            <person name="Orosz E."/>
            <person name="Ouedraogo J.P."/>
            <person name="Overkamp K.M."/>
            <person name="Park H.-S."/>
            <person name="Perrone G."/>
            <person name="Piumi F."/>
            <person name="Punt P.J."/>
            <person name="Ram A.F."/>
            <person name="Ramon A."/>
            <person name="Rauscher S."/>
            <person name="Record E."/>
            <person name="Riano-Pachon D.M."/>
            <person name="Robert V."/>
            <person name="Roehrig J."/>
            <person name="Ruller R."/>
            <person name="Salamov A."/>
            <person name="Salih N.S."/>
            <person name="Samson R.A."/>
            <person name="Sandor E."/>
            <person name="Sanguinetti M."/>
            <person name="Schuetze T."/>
            <person name="Sepcic K."/>
            <person name="Shelest E."/>
            <person name="Sherlock G."/>
            <person name="Sophianopoulou V."/>
            <person name="Squina F.M."/>
            <person name="Sun H."/>
            <person name="Susca A."/>
            <person name="Todd R.B."/>
            <person name="Tsang A."/>
            <person name="Unkles S.E."/>
            <person name="van de Wiele N."/>
            <person name="van Rossen-Uffink D."/>
            <person name="Oliveira J.V."/>
            <person name="Vesth T.C."/>
            <person name="Visser J."/>
            <person name="Yu J.-H."/>
            <person name="Zhou M."/>
            <person name="Andersen M.R."/>
            <person name="Archer D.B."/>
            <person name="Baker S.E."/>
            <person name="Benoit I."/>
            <person name="Brakhage A.A."/>
            <person name="Braus G.H."/>
            <person name="Fischer R."/>
            <person name="Frisvad J.C."/>
            <person name="Goldman G.H."/>
            <person name="Houbraken J."/>
            <person name="Oakley B."/>
            <person name="Pocsi I."/>
            <person name="Scazzocchio C."/>
            <person name="Seiboth B."/>
            <person name="vanKuyk P.A."/>
            <person name="Wortman J."/>
            <person name="Dyer P.S."/>
            <person name="Grigoriev I.V."/>
        </authorList>
    </citation>
    <scope>NUCLEOTIDE SEQUENCE [LARGE SCALE GENOMIC DNA]</scope>
    <source>
        <strain evidence="3">CBS 506.65</strain>
    </source>
</reference>
<evidence type="ECO:0008006" key="4">
    <source>
        <dbReference type="Google" id="ProtNLM"/>
    </source>
</evidence>
<gene>
    <name evidence="2" type="ORF">ASPZODRAFT_162372</name>
</gene>
<keyword evidence="3" id="KW-1185">Reference proteome</keyword>
<accession>A0A1L9S4J3</accession>
<dbReference type="RefSeq" id="XP_022576595.1">
    <property type="nucleotide sequence ID" value="XM_022726573.1"/>
</dbReference>
<protein>
    <recommendedName>
        <fullName evidence="4">CBM-cenC domain-containing protein</fullName>
    </recommendedName>
</protein>
<dbReference type="VEuPathDB" id="FungiDB:ASPZODRAFT_162372"/>
<feature type="signal peptide" evidence="1">
    <location>
        <begin position="1"/>
        <end position="19"/>
    </location>
</feature>
<evidence type="ECO:0000313" key="3">
    <source>
        <dbReference type="Proteomes" id="UP000184188"/>
    </source>
</evidence>
<feature type="chain" id="PRO_5012634770" description="CBM-cenC domain-containing protein" evidence="1">
    <location>
        <begin position="20"/>
        <end position="458"/>
    </location>
</feature>
<dbReference type="OrthoDB" id="4526433at2759"/>
<evidence type="ECO:0000313" key="2">
    <source>
        <dbReference type="EMBL" id="OJJ42085.1"/>
    </source>
</evidence>
<dbReference type="STRING" id="1073090.A0A1L9S4J3"/>
<name>A0A1L9S4J3_9EURO</name>
<sequence length="458" mass="47784">MRLSTLSLLFFLGLTAAHADDVCPSEWEICEPLEALVDTLLGLPDVQQVCQSLDPTAVGPHVVTVTDAAAAVTATTTVYKTRPVYILSSVVVTQSSRVVATDRFSSTLVQSVRVTASSTYIQSVPVTVTSAVTETVEETAYSTVTQTATNTITVPSTTTITTTVSAATTTEEAPTVKRFKRSSASQTAVLGGYSDEQLSDACWCLETDTVTTTITAAPSTHTQTVTLPVFLTSDMAVTSTAVLTETATVDVTSIVTERTTATTTAVVTEQTTVYVTVEATVPVTATETVIETATVSTAVTTTVPVTTVVTTSAAATSSCGINLVSNPDFSSGELGAWTLTLGTFGDYIEDDCDGSASCLDLYAFSPGDFTLAQTLDTVAGETYSVSFAYYQGLSNDGAAVTCTAGSTSMSVSLTPFGEWATFTGSFVASSASTVFECEGDYTEDSGWNIFLTNFVIEC</sequence>
<dbReference type="EMBL" id="KV878370">
    <property type="protein sequence ID" value="OJJ42085.1"/>
    <property type="molecule type" value="Genomic_DNA"/>
</dbReference>
<evidence type="ECO:0000256" key="1">
    <source>
        <dbReference type="SAM" id="SignalP"/>
    </source>
</evidence>
<keyword evidence="1" id="KW-0732">Signal</keyword>
<dbReference type="AlphaFoldDB" id="A0A1L9S4J3"/>
<proteinExistence type="predicted"/>